<dbReference type="EMBL" id="OGTP01000003">
    <property type="protein sequence ID" value="SPB14315.1"/>
    <property type="molecule type" value="Genomic_DNA"/>
</dbReference>
<evidence type="ECO:0000256" key="1">
    <source>
        <dbReference type="SAM" id="Coils"/>
    </source>
</evidence>
<proteinExistence type="predicted"/>
<keyword evidence="1" id="KW-0175">Coiled coil</keyword>
<accession>A0A2U3I2G8</accession>
<reference evidence="3" key="1">
    <citation type="submission" date="2018-01" db="EMBL/GenBank/DDBJ databases">
        <authorList>
            <person name="Peeters C."/>
        </authorList>
    </citation>
    <scope>NUCLEOTIDE SEQUENCE [LARGE SCALE GENOMIC DNA]</scope>
</reference>
<organism evidence="2 3">
    <name type="scientific">Caballeronia novacaledonica</name>
    <dbReference type="NCBI Taxonomy" id="1544861"/>
    <lineage>
        <taxon>Bacteria</taxon>
        <taxon>Pseudomonadati</taxon>
        <taxon>Pseudomonadota</taxon>
        <taxon>Betaproteobacteria</taxon>
        <taxon>Burkholderiales</taxon>
        <taxon>Burkholderiaceae</taxon>
        <taxon>Caballeronia</taxon>
    </lineage>
</organism>
<protein>
    <submittedName>
        <fullName evidence="2">Uncharacterized protein</fullName>
    </submittedName>
</protein>
<keyword evidence="3" id="KW-1185">Reference proteome</keyword>
<dbReference type="AlphaFoldDB" id="A0A2U3I2G8"/>
<evidence type="ECO:0000313" key="3">
    <source>
        <dbReference type="Proteomes" id="UP000238169"/>
    </source>
</evidence>
<feature type="coiled-coil region" evidence="1">
    <location>
        <begin position="44"/>
        <end position="74"/>
    </location>
</feature>
<name>A0A2U3I2G8_9BURK</name>
<evidence type="ECO:0000313" key="2">
    <source>
        <dbReference type="EMBL" id="SPB14315.1"/>
    </source>
</evidence>
<gene>
    <name evidence="2" type="ORF">NOV72_01565</name>
</gene>
<sequence length="95" mass="11386">MQITLHMRSRMNQRSFSPAMVSTILELGVMNDRGDRLTLDQRRASDLEEAIVEKRREHKRLEREIRDLERLRKKGPVTVVTQNELLITIYRNNRR</sequence>
<dbReference type="Proteomes" id="UP000238169">
    <property type="component" value="Unassembled WGS sequence"/>
</dbReference>